<evidence type="ECO:0000313" key="6">
    <source>
        <dbReference type="EMBL" id="NOJ42178.1"/>
    </source>
</evidence>
<dbReference type="EMBL" id="JAAVLX010000007">
    <property type="protein sequence ID" value="NOJ42178.1"/>
    <property type="molecule type" value="Genomic_DNA"/>
</dbReference>
<evidence type="ECO:0000313" key="7">
    <source>
        <dbReference type="Proteomes" id="UP000544122"/>
    </source>
</evidence>
<proteinExistence type="predicted"/>
<dbReference type="InterPro" id="IPR036909">
    <property type="entry name" value="Cyt_c-like_dom_sf"/>
</dbReference>
<keyword evidence="3 4" id="KW-0408">Iron</keyword>
<evidence type="ECO:0000259" key="5">
    <source>
        <dbReference type="PROSITE" id="PS51007"/>
    </source>
</evidence>
<dbReference type="AlphaFoldDB" id="A0A7Y4LX74"/>
<gene>
    <name evidence="6" type="ORF">HCN58_21725</name>
</gene>
<keyword evidence="2 4" id="KW-0479">Metal-binding</keyword>
<dbReference type="GO" id="GO:0046872">
    <property type="term" value="F:metal ion binding"/>
    <property type="evidence" value="ECO:0007669"/>
    <property type="project" value="UniProtKB-KW"/>
</dbReference>
<evidence type="ECO:0000256" key="3">
    <source>
        <dbReference type="ARBA" id="ARBA00023004"/>
    </source>
</evidence>
<dbReference type="Gene3D" id="1.10.760.10">
    <property type="entry name" value="Cytochrome c-like domain"/>
    <property type="match status" value="1"/>
</dbReference>
<comment type="caution">
    <text evidence="6">The sequence shown here is derived from an EMBL/GenBank/DDBJ whole genome shotgun (WGS) entry which is preliminary data.</text>
</comment>
<protein>
    <submittedName>
        <fullName evidence="6">Cytochrome C</fullName>
    </submittedName>
</protein>
<accession>A0A7Y4LX74</accession>
<dbReference type="GO" id="GO:0020037">
    <property type="term" value="F:heme binding"/>
    <property type="evidence" value="ECO:0007669"/>
    <property type="project" value="InterPro"/>
</dbReference>
<dbReference type="SUPFAM" id="SSF46626">
    <property type="entry name" value="Cytochrome c"/>
    <property type="match status" value="1"/>
</dbReference>
<sequence length="118" mass="12249">MVASATAAGAIWNRQQQSEALARALVGGDPARAPPILRRYGCAGCHTIPGIPGADGQVGGSLSGIKHRVYVGGVALNSPDNLVRWIVSPQALSPRSAMPATGISETEARDVVAYLYLR</sequence>
<dbReference type="RefSeq" id="WP_171581428.1">
    <property type="nucleotide sequence ID" value="NZ_JAAVLX010000007.1"/>
</dbReference>
<keyword evidence="1 4" id="KW-0349">Heme</keyword>
<dbReference type="PROSITE" id="PS51007">
    <property type="entry name" value="CYTC"/>
    <property type="match status" value="1"/>
</dbReference>
<evidence type="ECO:0000256" key="1">
    <source>
        <dbReference type="ARBA" id="ARBA00022617"/>
    </source>
</evidence>
<name>A0A7Y4LX74_9BRAD</name>
<feature type="domain" description="Cytochrome c" evidence="5">
    <location>
        <begin position="28"/>
        <end position="118"/>
    </location>
</feature>
<evidence type="ECO:0000256" key="4">
    <source>
        <dbReference type="PROSITE-ProRule" id="PRU00433"/>
    </source>
</evidence>
<organism evidence="6 7">
    <name type="scientific">Bradyrhizobium australiense</name>
    <dbReference type="NCBI Taxonomy" id="2721161"/>
    <lineage>
        <taxon>Bacteria</taxon>
        <taxon>Pseudomonadati</taxon>
        <taxon>Pseudomonadota</taxon>
        <taxon>Alphaproteobacteria</taxon>
        <taxon>Hyphomicrobiales</taxon>
        <taxon>Nitrobacteraceae</taxon>
        <taxon>Bradyrhizobium</taxon>
    </lineage>
</organism>
<dbReference type="GO" id="GO:0009055">
    <property type="term" value="F:electron transfer activity"/>
    <property type="evidence" value="ECO:0007669"/>
    <property type="project" value="InterPro"/>
</dbReference>
<keyword evidence="7" id="KW-1185">Reference proteome</keyword>
<evidence type="ECO:0000256" key="2">
    <source>
        <dbReference type="ARBA" id="ARBA00022723"/>
    </source>
</evidence>
<dbReference type="Proteomes" id="UP000544122">
    <property type="component" value="Unassembled WGS sequence"/>
</dbReference>
<dbReference type="InterPro" id="IPR009056">
    <property type="entry name" value="Cyt_c-like_dom"/>
</dbReference>
<reference evidence="6 7" key="1">
    <citation type="submission" date="2020-03" db="EMBL/GenBank/DDBJ databases">
        <title>Bradyrhizobium diversity isolated from nodules of Indigofera sp.</title>
        <authorList>
            <person name="Klepa M."/>
            <person name="Helene L."/>
            <person name="Hungria M."/>
        </authorList>
    </citation>
    <scope>NUCLEOTIDE SEQUENCE [LARGE SCALE GENOMIC DNA]</scope>
    <source>
        <strain evidence="6 7">WSM 1791</strain>
    </source>
</reference>
<dbReference type="Pfam" id="PF00034">
    <property type="entry name" value="Cytochrom_C"/>
    <property type="match status" value="1"/>
</dbReference>